<dbReference type="Gene3D" id="3.20.20.70">
    <property type="entry name" value="Aldolase class I"/>
    <property type="match status" value="1"/>
</dbReference>
<evidence type="ECO:0000313" key="7">
    <source>
        <dbReference type="Proteomes" id="UP000054047"/>
    </source>
</evidence>
<evidence type="ECO:0000256" key="1">
    <source>
        <dbReference type="ARBA" id="ARBA00001917"/>
    </source>
</evidence>
<dbReference type="InterPro" id="IPR013785">
    <property type="entry name" value="Aldolase_TIM"/>
</dbReference>
<dbReference type="GO" id="GO:0016491">
    <property type="term" value="F:oxidoreductase activity"/>
    <property type="evidence" value="ECO:0007669"/>
    <property type="project" value="UniProtKB-KW"/>
</dbReference>
<accession>A0A0C2C5F2</accession>
<proteinExistence type="predicted"/>
<dbReference type="PANTHER" id="PTHR10578">
    <property type="entry name" value="S -2-HYDROXY-ACID OXIDASE-RELATED"/>
    <property type="match status" value="1"/>
</dbReference>
<gene>
    <name evidence="6" type="ORF">ANCDUO_25065</name>
</gene>
<feature type="domain" description="FMN hydroxy acid dehydrogenase" evidence="5">
    <location>
        <begin position="1"/>
        <end position="103"/>
    </location>
</feature>
<dbReference type="PROSITE" id="PS51349">
    <property type="entry name" value="FMN_HYDROXY_ACID_DH_2"/>
    <property type="match status" value="1"/>
</dbReference>
<comment type="cofactor">
    <cofactor evidence="1">
        <name>FMN</name>
        <dbReference type="ChEBI" id="CHEBI:58210"/>
    </cofactor>
</comment>
<evidence type="ECO:0000256" key="4">
    <source>
        <dbReference type="ARBA" id="ARBA00023002"/>
    </source>
</evidence>
<dbReference type="InterPro" id="IPR000262">
    <property type="entry name" value="FMN-dep_DH"/>
</dbReference>
<sequence length="103" mass="11447">MGIPEISEETLMCRSIWIGDDRQFVVYDAYRADGTRGQNEKRQLVVSGTFRLYVYKDKSITTSLLTRAQDSGCKAIVLTVDTPVLGNRLADARNGFSLPDGLT</sequence>
<keyword evidence="3" id="KW-0288">FMN</keyword>
<dbReference type="AlphaFoldDB" id="A0A0C2C5F2"/>
<evidence type="ECO:0000256" key="2">
    <source>
        <dbReference type="ARBA" id="ARBA00022630"/>
    </source>
</evidence>
<keyword evidence="2" id="KW-0285">Flavoprotein</keyword>
<keyword evidence="4" id="KW-0560">Oxidoreductase</keyword>
<dbReference type="Pfam" id="PF01070">
    <property type="entry name" value="FMN_dh"/>
    <property type="match status" value="1"/>
</dbReference>
<protein>
    <recommendedName>
        <fullName evidence="5">FMN hydroxy acid dehydrogenase domain-containing protein</fullName>
    </recommendedName>
</protein>
<reference evidence="6 7" key="1">
    <citation type="submission" date="2013-12" db="EMBL/GenBank/DDBJ databases">
        <title>Draft genome of the parsitic nematode Ancylostoma duodenale.</title>
        <authorList>
            <person name="Mitreva M."/>
        </authorList>
    </citation>
    <scope>NUCLEOTIDE SEQUENCE [LARGE SCALE GENOMIC DNA]</scope>
    <source>
        <strain evidence="6 7">Zhejiang</strain>
    </source>
</reference>
<dbReference type="EMBL" id="KN774897">
    <property type="protein sequence ID" value="KIH44902.1"/>
    <property type="molecule type" value="Genomic_DNA"/>
</dbReference>
<name>A0A0C2C5F2_9BILA</name>
<dbReference type="PANTHER" id="PTHR10578:SF107">
    <property type="entry name" value="2-HYDROXYACID OXIDASE 1"/>
    <property type="match status" value="1"/>
</dbReference>
<dbReference type="Proteomes" id="UP000054047">
    <property type="component" value="Unassembled WGS sequence"/>
</dbReference>
<dbReference type="SUPFAM" id="SSF51395">
    <property type="entry name" value="FMN-linked oxidoreductases"/>
    <property type="match status" value="1"/>
</dbReference>
<organism evidence="6 7">
    <name type="scientific">Ancylostoma duodenale</name>
    <dbReference type="NCBI Taxonomy" id="51022"/>
    <lineage>
        <taxon>Eukaryota</taxon>
        <taxon>Metazoa</taxon>
        <taxon>Ecdysozoa</taxon>
        <taxon>Nematoda</taxon>
        <taxon>Chromadorea</taxon>
        <taxon>Rhabditida</taxon>
        <taxon>Rhabditina</taxon>
        <taxon>Rhabditomorpha</taxon>
        <taxon>Strongyloidea</taxon>
        <taxon>Ancylostomatidae</taxon>
        <taxon>Ancylostomatinae</taxon>
        <taxon>Ancylostoma</taxon>
    </lineage>
</organism>
<evidence type="ECO:0000259" key="5">
    <source>
        <dbReference type="PROSITE" id="PS51349"/>
    </source>
</evidence>
<evidence type="ECO:0000256" key="3">
    <source>
        <dbReference type="ARBA" id="ARBA00022643"/>
    </source>
</evidence>
<dbReference type="OrthoDB" id="25826at2759"/>
<keyword evidence="7" id="KW-1185">Reference proteome</keyword>
<evidence type="ECO:0000313" key="6">
    <source>
        <dbReference type="EMBL" id="KIH44902.1"/>
    </source>
</evidence>
<dbReference type="InterPro" id="IPR037396">
    <property type="entry name" value="FMN_HAD"/>
</dbReference>